<dbReference type="NCBIfam" id="TIGR00231">
    <property type="entry name" value="small_GTP"/>
    <property type="match status" value="1"/>
</dbReference>
<feature type="binding site" evidence="6">
    <location>
        <position position="245"/>
    </location>
    <ligand>
        <name>K(+)</name>
        <dbReference type="ChEBI" id="CHEBI:29103"/>
    </ligand>
</feature>
<keyword evidence="3 6" id="KW-0547">Nucleotide-binding</keyword>
<sequence>MDLIYAEATPPGRGGVSIIRISGNGSRAVAERLVGPMPEARHAYLRMIQDDSGLVDQALVLWFANEQSFTGDETVELHLHGAPVIVRRVGHMLAEQGVRLAEAGEFTRRAFINGRMDLSEIEGLGDLLAAETESQRRLALRTSSGELSRMAEKWRSLLIRAGALVESSVDFADEDVPDEVPAEVFDLLDQFHTELQKQISGYAAAERIRNGFEVAIIGPPNAGKSSLLNRIARRDVAIVSDIAGTTRDIIELRIDLKGLAVSFLDTAGLRTAGDSLEEIGIERARQRASGADLRIHLSPTGVIDTSLWQPDDLAVQSKTDQGPFRPGLGVSSLTGEGLEELLETIYSVFSVRSANAAVISHDRQVNALTEAKSAVNVSADMPAELIAESIRQAAVSLDRLVGKIGAEDYLDVIFSSFCIGK</sequence>
<feature type="binding site" evidence="6">
    <location>
        <position position="240"/>
    </location>
    <ligand>
        <name>K(+)</name>
        <dbReference type="ChEBI" id="CHEBI:29103"/>
    </ligand>
</feature>
<dbReference type="GO" id="GO:0002098">
    <property type="term" value="P:tRNA wobble uridine modification"/>
    <property type="evidence" value="ECO:0007669"/>
    <property type="project" value="TreeGrafter"/>
</dbReference>
<feature type="binding site" evidence="6">
    <location>
        <position position="20"/>
    </location>
    <ligand>
        <name>(6S)-5-formyl-5,6,7,8-tetrahydrofolate</name>
        <dbReference type="ChEBI" id="CHEBI:57457"/>
    </ligand>
</feature>
<dbReference type="InterPro" id="IPR004520">
    <property type="entry name" value="GTPase_MnmE"/>
</dbReference>
<dbReference type="InterPro" id="IPR006073">
    <property type="entry name" value="GTP-bd"/>
</dbReference>
<dbReference type="InterPro" id="IPR025867">
    <property type="entry name" value="MnmE_helical"/>
</dbReference>
<dbReference type="Gene3D" id="3.40.50.300">
    <property type="entry name" value="P-loop containing nucleotide triphosphate hydrolases"/>
    <property type="match status" value="1"/>
</dbReference>
<keyword evidence="6" id="KW-0460">Magnesium</keyword>
<accession>A0A4Q9G1N0</accession>
<dbReference type="AlphaFoldDB" id="A0A4Q9G1N0"/>
<comment type="cofactor">
    <cofactor evidence="6">
        <name>K(+)</name>
        <dbReference type="ChEBI" id="CHEBI:29103"/>
    </cofactor>
    <text evidence="6">Binds 1 potassium ion per subunit.</text>
</comment>
<feature type="binding site" evidence="6">
    <location>
        <begin position="240"/>
        <end position="246"/>
    </location>
    <ligand>
        <name>GTP</name>
        <dbReference type="ChEBI" id="CHEBI:37565"/>
    </ligand>
</feature>
<evidence type="ECO:0000313" key="8">
    <source>
        <dbReference type="EMBL" id="TBN40382.1"/>
    </source>
</evidence>
<dbReference type="GO" id="GO:0003924">
    <property type="term" value="F:GTPase activity"/>
    <property type="evidence" value="ECO:0007669"/>
    <property type="project" value="UniProtKB-UniRule"/>
</dbReference>
<keyword evidence="4 6" id="KW-0630">Potassium</keyword>
<reference evidence="8 9" key="1">
    <citation type="submission" date="2019-02" db="EMBL/GenBank/DDBJ databases">
        <title>Paracoccus subflavus sp. nov., isolated from marine sediment of the Pacific Ocean.</title>
        <authorList>
            <person name="Zhang G."/>
        </authorList>
    </citation>
    <scope>NUCLEOTIDE SEQUENCE [LARGE SCALE GENOMIC DNA]</scope>
    <source>
        <strain evidence="8 9">GY0581</strain>
    </source>
</reference>
<dbReference type="CDD" id="cd04164">
    <property type="entry name" value="trmE"/>
    <property type="match status" value="1"/>
</dbReference>
<dbReference type="Pfam" id="PF12631">
    <property type="entry name" value="MnmE_helical"/>
    <property type="match status" value="1"/>
</dbReference>
<dbReference type="Gene3D" id="3.30.1360.120">
    <property type="entry name" value="Probable tRNA modification gtpase trme, domain 1"/>
    <property type="match status" value="1"/>
</dbReference>
<dbReference type="PANTHER" id="PTHR42714:SF2">
    <property type="entry name" value="TRNA MODIFICATION GTPASE GTPBP3, MITOCHONDRIAL"/>
    <property type="match status" value="1"/>
</dbReference>
<dbReference type="InterPro" id="IPR018948">
    <property type="entry name" value="GTP-bd_TrmE_N"/>
</dbReference>
<evidence type="ECO:0000256" key="4">
    <source>
        <dbReference type="ARBA" id="ARBA00022958"/>
    </source>
</evidence>
<feature type="binding site" evidence="6">
    <location>
        <position position="242"/>
    </location>
    <ligand>
        <name>K(+)</name>
        <dbReference type="ChEBI" id="CHEBI:29103"/>
    </ligand>
</feature>
<dbReference type="GO" id="GO:0046872">
    <property type="term" value="F:metal ion binding"/>
    <property type="evidence" value="ECO:0007669"/>
    <property type="project" value="UniProtKB-KW"/>
</dbReference>
<evidence type="ECO:0000256" key="2">
    <source>
        <dbReference type="ARBA" id="ARBA00022694"/>
    </source>
</evidence>
<keyword evidence="2 6" id="KW-0819">tRNA processing</keyword>
<dbReference type="InterPro" id="IPR027266">
    <property type="entry name" value="TrmE/GcvT-like"/>
</dbReference>
<dbReference type="Gene3D" id="1.20.120.430">
    <property type="entry name" value="tRNA modification GTPase MnmE domain 2"/>
    <property type="match status" value="1"/>
</dbReference>
<dbReference type="EC" id="3.6.-.-" evidence="6"/>
<dbReference type="Pfam" id="PF01926">
    <property type="entry name" value="MMR_HSR1"/>
    <property type="match status" value="1"/>
</dbReference>
<feature type="binding site" evidence="6">
    <location>
        <position position="246"/>
    </location>
    <ligand>
        <name>Mg(2+)</name>
        <dbReference type="ChEBI" id="CHEBI:18420"/>
    </ligand>
</feature>
<proteinExistence type="inferred from homology"/>
<gene>
    <name evidence="6 8" type="primary">mnmE</name>
    <name evidence="6" type="synonym">trmE</name>
    <name evidence="8" type="ORF">EYE42_08265</name>
</gene>
<dbReference type="HAMAP" id="MF_00379">
    <property type="entry name" value="GTPase_MnmE"/>
    <property type="match status" value="1"/>
</dbReference>
<dbReference type="Pfam" id="PF10396">
    <property type="entry name" value="TrmE_N"/>
    <property type="match status" value="1"/>
</dbReference>
<dbReference type="Proteomes" id="UP000293520">
    <property type="component" value="Unassembled WGS sequence"/>
</dbReference>
<evidence type="ECO:0000256" key="6">
    <source>
        <dbReference type="HAMAP-Rule" id="MF_00379"/>
    </source>
</evidence>
<dbReference type="NCBIfam" id="NF003661">
    <property type="entry name" value="PRK05291.1-3"/>
    <property type="match status" value="1"/>
</dbReference>
<comment type="similarity">
    <text evidence="1 6">Belongs to the TRAFAC class TrmE-Era-EngA-EngB-Septin-like GTPase superfamily. TrmE GTPase family.</text>
</comment>
<dbReference type="GO" id="GO:0030488">
    <property type="term" value="P:tRNA methylation"/>
    <property type="evidence" value="ECO:0007669"/>
    <property type="project" value="TreeGrafter"/>
</dbReference>
<evidence type="ECO:0000259" key="7">
    <source>
        <dbReference type="PROSITE" id="PS51709"/>
    </source>
</evidence>
<feature type="binding site" evidence="6">
    <location>
        <begin position="265"/>
        <end position="268"/>
    </location>
    <ligand>
        <name>GTP</name>
        <dbReference type="ChEBI" id="CHEBI:37565"/>
    </ligand>
</feature>
<comment type="subcellular location">
    <subcellularLocation>
        <location evidence="6">Cytoplasm</location>
    </subcellularLocation>
</comment>
<name>A0A4Q9G1N0_9RHOB</name>
<dbReference type="SUPFAM" id="SSF52540">
    <property type="entry name" value="P-loop containing nucleoside triphosphate hydrolases"/>
    <property type="match status" value="1"/>
</dbReference>
<comment type="function">
    <text evidence="6">Exhibits a very high intrinsic GTPase hydrolysis rate. Involved in the addition of a carboxymethylaminomethyl (cmnm) group at the wobble position (U34) of certain tRNAs, forming tRNA-cmnm(5)s(2)U34.</text>
</comment>
<keyword evidence="6" id="KW-0479">Metal-binding</keyword>
<keyword evidence="9" id="KW-1185">Reference proteome</keyword>
<feature type="binding site" evidence="6">
    <location>
        <position position="221"/>
    </location>
    <ligand>
        <name>K(+)</name>
        <dbReference type="ChEBI" id="CHEBI:29103"/>
    </ligand>
</feature>
<feature type="binding site" evidence="6">
    <location>
        <position position="115"/>
    </location>
    <ligand>
        <name>(6S)-5-formyl-5,6,7,8-tetrahydrofolate</name>
        <dbReference type="ChEBI" id="CHEBI:57457"/>
    </ligand>
</feature>
<dbReference type="PANTHER" id="PTHR42714">
    <property type="entry name" value="TRNA MODIFICATION GTPASE GTPBP3"/>
    <property type="match status" value="1"/>
</dbReference>
<keyword evidence="5 6" id="KW-0342">GTP-binding</keyword>
<dbReference type="InterPro" id="IPR031168">
    <property type="entry name" value="G_TrmE"/>
</dbReference>
<feature type="binding site" evidence="6">
    <location>
        <begin position="221"/>
        <end position="226"/>
    </location>
    <ligand>
        <name>GTP</name>
        <dbReference type="ChEBI" id="CHEBI:37565"/>
    </ligand>
</feature>
<evidence type="ECO:0000256" key="3">
    <source>
        <dbReference type="ARBA" id="ARBA00022741"/>
    </source>
</evidence>
<dbReference type="InterPro" id="IPR027368">
    <property type="entry name" value="MnmE_dom2"/>
</dbReference>
<dbReference type="GO" id="GO:0005737">
    <property type="term" value="C:cytoplasm"/>
    <property type="evidence" value="ECO:0007669"/>
    <property type="project" value="UniProtKB-SubCell"/>
</dbReference>
<dbReference type="EMBL" id="SISK01000005">
    <property type="protein sequence ID" value="TBN40382.1"/>
    <property type="molecule type" value="Genomic_DNA"/>
</dbReference>
<protein>
    <recommendedName>
        <fullName evidence="6">tRNA modification GTPase MnmE</fullName>
        <ecNumber evidence="6">3.6.-.-</ecNumber>
    </recommendedName>
</protein>
<feature type="binding site" evidence="6">
    <location>
        <position position="421"/>
    </location>
    <ligand>
        <name>(6S)-5-formyl-5,6,7,8-tetrahydrofolate</name>
        <dbReference type="ChEBI" id="CHEBI:57457"/>
    </ligand>
</feature>
<feature type="binding site" evidence="6">
    <location>
        <position position="76"/>
    </location>
    <ligand>
        <name>(6S)-5-formyl-5,6,7,8-tetrahydrofolate</name>
        <dbReference type="ChEBI" id="CHEBI:57457"/>
    </ligand>
</feature>
<dbReference type="RefSeq" id="WP_130990846.1">
    <property type="nucleotide sequence ID" value="NZ_SISK01000005.1"/>
</dbReference>
<comment type="caution">
    <text evidence="6">Lacks conserved residue(s) required for the propagation of feature annotation.</text>
</comment>
<dbReference type="InterPro" id="IPR027417">
    <property type="entry name" value="P-loop_NTPase"/>
</dbReference>
<dbReference type="CDD" id="cd14858">
    <property type="entry name" value="TrmE_N"/>
    <property type="match status" value="1"/>
</dbReference>
<evidence type="ECO:0000313" key="9">
    <source>
        <dbReference type="Proteomes" id="UP000293520"/>
    </source>
</evidence>
<keyword evidence="6" id="KW-0378">Hydrolase</keyword>
<feature type="domain" description="TrmE-type G" evidence="7">
    <location>
        <begin position="211"/>
        <end position="350"/>
    </location>
</feature>
<dbReference type="PROSITE" id="PS51709">
    <property type="entry name" value="G_TRME"/>
    <property type="match status" value="1"/>
</dbReference>
<comment type="caution">
    <text evidence="8">The sequence shown here is derived from an EMBL/GenBank/DDBJ whole genome shotgun (WGS) entry which is preliminary data.</text>
</comment>
<keyword evidence="6" id="KW-0963">Cytoplasm</keyword>
<dbReference type="InterPro" id="IPR005225">
    <property type="entry name" value="Small_GTP-bd"/>
</dbReference>
<evidence type="ECO:0000256" key="5">
    <source>
        <dbReference type="ARBA" id="ARBA00023134"/>
    </source>
</evidence>
<dbReference type="SUPFAM" id="SSF116878">
    <property type="entry name" value="TrmE connector domain"/>
    <property type="match status" value="1"/>
</dbReference>
<organism evidence="8 9">
    <name type="scientific">Paracoccus subflavus</name>
    <dbReference type="NCBI Taxonomy" id="2528244"/>
    <lineage>
        <taxon>Bacteria</taxon>
        <taxon>Pseudomonadati</taxon>
        <taxon>Pseudomonadota</taxon>
        <taxon>Alphaproteobacteria</taxon>
        <taxon>Rhodobacterales</taxon>
        <taxon>Paracoccaceae</taxon>
        <taxon>Paracoccus</taxon>
    </lineage>
</organism>
<feature type="binding site" evidence="6">
    <location>
        <position position="225"/>
    </location>
    <ligand>
        <name>Mg(2+)</name>
        <dbReference type="ChEBI" id="CHEBI:18420"/>
    </ligand>
</feature>
<evidence type="ECO:0000256" key="1">
    <source>
        <dbReference type="ARBA" id="ARBA00011043"/>
    </source>
</evidence>
<dbReference type="GO" id="GO:0005525">
    <property type="term" value="F:GTP binding"/>
    <property type="evidence" value="ECO:0007669"/>
    <property type="project" value="UniProtKB-UniRule"/>
</dbReference>
<comment type="subunit">
    <text evidence="6">Homodimer. Heterotetramer of two MnmE and two MnmG subunits.</text>
</comment>
<dbReference type="OrthoDB" id="9805918at2"/>